<evidence type="ECO:0000256" key="6">
    <source>
        <dbReference type="SAM" id="Phobius"/>
    </source>
</evidence>
<comment type="caution">
    <text evidence="7">The sequence shown here is derived from an EMBL/GenBank/DDBJ whole genome shotgun (WGS) entry which is preliminary data.</text>
</comment>
<reference evidence="7" key="1">
    <citation type="journal article" date="2021" name="Nat. Commun.">
        <title>Genetic determinants of endophytism in the Arabidopsis root mycobiome.</title>
        <authorList>
            <person name="Mesny F."/>
            <person name="Miyauchi S."/>
            <person name="Thiergart T."/>
            <person name="Pickel B."/>
            <person name="Atanasova L."/>
            <person name="Karlsson M."/>
            <person name="Huettel B."/>
            <person name="Barry K.W."/>
            <person name="Haridas S."/>
            <person name="Chen C."/>
            <person name="Bauer D."/>
            <person name="Andreopoulos W."/>
            <person name="Pangilinan J."/>
            <person name="LaButti K."/>
            <person name="Riley R."/>
            <person name="Lipzen A."/>
            <person name="Clum A."/>
            <person name="Drula E."/>
            <person name="Henrissat B."/>
            <person name="Kohler A."/>
            <person name="Grigoriev I.V."/>
            <person name="Martin F.M."/>
            <person name="Hacquard S."/>
        </authorList>
    </citation>
    <scope>NUCLEOTIDE SEQUENCE</scope>
    <source>
        <strain evidence="7">MPI-CAGE-AT-0016</strain>
    </source>
</reference>
<keyword evidence="3 6" id="KW-1133">Transmembrane helix</keyword>
<protein>
    <submittedName>
        <fullName evidence="7">Uncharacterized protein</fullName>
    </submittedName>
</protein>
<evidence type="ECO:0000313" key="7">
    <source>
        <dbReference type="EMBL" id="KAH7363421.1"/>
    </source>
</evidence>
<keyword evidence="4 6" id="KW-0472">Membrane</keyword>
<keyword evidence="8" id="KW-1185">Reference proteome</keyword>
<evidence type="ECO:0000256" key="5">
    <source>
        <dbReference type="SAM" id="MobiDB-lite"/>
    </source>
</evidence>
<name>A0A8K0TL05_9PEZI</name>
<dbReference type="Gene3D" id="1.20.58.340">
    <property type="entry name" value="Magnesium transport protein CorA, transmembrane region"/>
    <property type="match status" value="1"/>
</dbReference>
<evidence type="ECO:0000256" key="2">
    <source>
        <dbReference type="ARBA" id="ARBA00022692"/>
    </source>
</evidence>
<dbReference type="OrthoDB" id="5207033at2759"/>
<accession>A0A8K0TL05</accession>
<feature type="transmembrane region" description="Helical" evidence="6">
    <location>
        <begin position="356"/>
        <end position="374"/>
    </location>
</feature>
<keyword evidence="2 6" id="KW-0812">Transmembrane</keyword>
<evidence type="ECO:0000256" key="3">
    <source>
        <dbReference type="ARBA" id="ARBA00022989"/>
    </source>
</evidence>
<dbReference type="Proteomes" id="UP000813385">
    <property type="component" value="Unassembled WGS sequence"/>
</dbReference>
<gene>
    <name evidence="7" type="ORF">B0T11DRAFT_318844</name>
</gene>
<feature type="compositionally biased region" description="Polar residues" evidence="5">
    <location>
        <begin position="489"/>
        <end position="499"/>
    </location>
</feature>
<sequence length="499" mass="55905">MATTNQTSVVPCEGITAYAWGKGRTGMWSYSLSRCIGGAAASKAHEKNTEFLLLLTRDFGHSVGPADADISDCKDCKKVMEDYTFHQEPSWWVEESIGSNGHFGCQIEKAGDIIETQSRFLQQYFEEDENAQNLAIVPLQRWRDIKVYTRWVKHATTTPKVVVFLAKTDERARDRLLKALENESPPLHSDDPLWFYTMILEQVAYRHHKTVLRVRGMIHGIKEYDKLAPAVLNVESTSHDKLYQTAWHASTAVEILEADMRSLADMINTHEQLLDSKALWASTIRATKACYQDPVHRKMLFASQMLHNMRLRCMTYKERANNDIQLAFNMIAKNNAVQSTWIAETVSIDSKAMKTITLLAFIFLPPTLVTSIFSTTFFHAEDAGRGWGVSSEWYIYWATVVPVGLVGMVCGYFIIRKRKFEDLKTEWQALREWTEVKLMGKQRTLLPLANKPGTPGQGQPPSSNGQPAGPNAQTSGPGAQASGPGVQASGPNGQTPPTT</sequence>
<evidence type="ECO:0000256" key="4">
    <source>
        <dbReference type="ARBA" id="ARBA00023136"/>
    </source>
</evidence>
<dbReference type="AlphaFoldDB" id="A0A8K0TL05"/>
<organism evidence="7 8">
    <name type="scientific">Plectosphaerella cucumerina</name>
    <dbReference type="NCBI Taxonomy" id="40658"/>
    <lineage>
        <taxon>Eukaryota</taxon>
        <taxon>Fungi</taxon>
        <taxon>Dikarya</taxon>
        <taxon>Ascomycota</taxon>
        <taxon>Pezizomycotina</taxon>
        <taxon>Sordariomycetes</taxon>
        <taxon>Hypocreomycetidae</taxon>
        <taxon>Glomerellales</taxon>
        <taxon>Plectosphaerellaceae</taxon>
        <taxon>Plectosphaerella</taxon>
    </lineage>
</organism>
<dbReference type="GO" id="GO:0016020">
    <property type="term" value="C:membrane"/>
    <property type="evidence" value="ECO:0007669"/>
    <property type="project" value="UniProtKB-SubCell"/>
</dbReference>
<dbReference type="SUPFAM" id="SSF144083">
    <property type="entry name" value="Magnesium transport protein CorA, transmembrane region"/>
    <property type="match status" value="1"/>
</dbReference>
<dbReference type="InterPro" id="IPR045863">
    <property type="entry name" value="CorA_TM1_TM2"/>
</dbReference>
<feature type="compositionally biased region" description="Low complexity" evidence="5">
    <location>
        <begin position="452"/>
        <end position="471"/>
    </location>
</feature>
<comment type="subcellular location">
    <subcellularLocation>
        <location evidence="1">Membrane</location>
        <topology evidence="1">Multi-pass membrane protein</topology>
    </subcellularLocation>
</comment>
<dbReference type="EMBL" id="JAGPXD010000003">
    <property type="protein sequence ID" value="KAH7363421.1"/>
    <property type="molecule type" value="Genomic_DNA"/>
</dbReference>
<feature type="transmembrane region" description="Helical" evidence="6">
    <location>
        <begin position="394"/>
        <end position="415"/>
    </location>
</feature>
<proteinExistence type="predicted"/>
<feature type="region of interest" description="Disordered" evidence="5">
    <location>
        <begin position="447"/>
        <end position="499"/>
    </location>
</feature>
<evidence type="ECO:0000313" key="8">
    <source>
        <dbReference type="Proteomes" id="UP000813385"/>
    </source>
</evidence>
<evidence type="ECO:0000256" key="1">
    <source>
        <dbReference type="ARBA" id="ARBA00004141"/>
    </source>
</evidence>